<proteinExistence type="predicted"/>
<protein>
    <submittedName>
        <fullName evidence="2">Uncharacterized protein</fullName>
    </submittedName>
</protein>
<evidence type="ECO:0000256" key="1">
    <source>
        <dbReference type="SAM" id="Phobius"/>
    </source>
</evidence>
<dbReference type="EMBL" id="MT141480">
    <property type="protein sequence ID" value="QJA62749.1"/>
    <property type="molecule type" value="Genomic_DNA"/>
</dbReference>
<feature type="transmembrane region" description="Helical" evidence="1">
    <location>
        <begin position="18"/>
        <end position="35"/>
    </location>
</feature>
<gene>
    <name evidence="2" type="ORF">MM415B00728_0008</name>
</gene>
<evidence type="ECO:0000313" key="2">
    <source>
        <dbReference type="EMBL" id="QJA62749.1"/>
    </source>
</evidence>
<dbReference type="AlphaFoldDB" id="A0A6M3IYJ0"/>
<keyword evidence="1" id="KW-0812">Transmembrane</keyword>
<keyword evidence="1" id="KW-1133">Transmembrane helix</keyword>
<keyword evidence="1" id="KW-0472">Membrane</keyword>
<reference evidence="2" key="1">
    <citation type="submission" date="2020-03" db="EMBL/GenBank/DDBJ databases">
        <title>The deep terrestrial virosphere.</title>
        <authorList>
            <person name="Holmfeldt K."/>
            <person name="Nilsson E."/>
            <person name="Simone D."/>
            <person name="Lopez-Fernandez M."/>
            <person name="Wu X."/>
            <person name="de Brujin I."/>
            <person name="Lundin D."/>
            <person name="Andersson A."/>
            <person name="Bertilsson S."/>
            <person name="Dopson M."/>
        </authorList>
    </citation>
    <scope>NUCLEOTIDE SEQUENCE</scope>
    <source>
        <strain evidence="2">MM415B00728</strain>
    </source>
</reference>
<accession>A0A6M3IYJ0</accession>
<organism evidence="2">
    <name type="scientific">viral metagenome</name>
    <dbReference type="NCBI Taxonomy" id="1070528"/>
    <lineage>
        <taxon>unclassified sequences</taxon>
        <taxon>metagenomes</taxon>
        <taxon>organismal metagenomes</taxon>
    </lineage>
</organism>
<name>A0A6M3IYJ0_9ZZZZ</name>
<sequence length="71" mass="7982">MVENNGGKQFHRRFKTGCVAFVLITVAFYACMFKGTTLDWFIEYSKLVVFIAGGVILGLTLTDGITNWKRS</sequence>
<feature type="transmembrane region" description="Helical" evidence="1">
    <location>
        <begin position="47"/>
        <end position="66"/>
    </location>
</feature>